<dbReference type="InterPro" id="IPR002823">
    <property type="entry name" value="DUF112_TM"/>
</dbReference>
<dbReference type="RefSeq" id="WP_055288980.1">
    <property type="nucleotide sequence ID" value="NZ_CABMEW010000002.1"/>
</dbReference>
<feature type="transmembrane region" description="Helical" evidence="1">
    <location>
        <begin position="340"/>
        <end position="359"/>
    </location>
</feature>
<evidence type="ECO:0000256" key="1">
    <source>
        <dbReference type="SAM" id="Phobius"/>
    </source>
</evidence>
<protein>
    <submittedName>
        <fullName evidence="3">Tripartite tricarboxylate transporter TctA family</fullName>
    </submittedName>
</protein>
<dbReference type="OrthoDB" id="4391232at2"/>
<evidence type="ECO:0000313" key="4">
    <source>
        <dbReference type="EMBL" id="PWE87722.1"/>
    </source>
</evidence>
<dbReference type="GeneID" id="97390399"/>
<feature type="transmembrane region" description="Helical" evidence="1">
    <location>
        <begin position="182"/>
        <end position="204"/>
    </location>
</feature>
<evidence type="ECO:0000313" key="6">
    <source>
        <dbReference type="Proteomes" id="UP000245288"/>
    </source>
</evidence>
<sequence length="446" mass="48018">MLIIQAIIVSIIGGIIFSIIGIIPGTDETATMAPITLILVLMGFEPVVIFAWFIAILVAMQITHTIPTAMAALPGSTMAVPMVENSNIGKKLGIPHISMRKMSAGSMIGSLIGLPIAILFAQILAPLSDIITQYSGLIFTIAACVIAFMSQAKIGAVVALVPFAFLIQGLQRISTEAVGKTLFTSIFMGITIGPMIAEIFNIMIPAKRAENRREKPTEIWLAPDSKEKMPFFPNPFKFFGKSSIGYVAGCSAISACTFTFSPVGMTVMLGELVASRKKELFDRVTTTLGVQDAVSNATYLGELLIPMIAFGLPLSPVALGPASPLFNQINLHDYLTMSDYFIYGFIGIIFGCMFAYPMAIKKARKWSEKMFRSISHEALIGAFMGLVCMLAFHEAGLFGIITALVIGVFGGFLNNHYGIHTGVQFMAYYASGWIVTTLISVCALAI</sequence>
<dbReference type="Pfam" id="PF01970">
    <property type="entry name" value="TctA"/>
    <property type="match status" value="1"/>
</dbReference>
<feature type="domain" description="DUF112" evidence="2">
    <location>
        <begin position="8"/>
        <end position="414"/>
    </location>
</feature>
<keyword evidence="1" id="KW-1133">Transmembrane helix</keyword>
<feature type="transmembrane region" description="Helical" evidence="1">
    <location>
        <begin position="6"/>
        <end position="23"/>
    </location>
</feature>
<feature type="transmembrane region" description="Helical" evidence="1">
    <location>
        <begin position="104"/>
        <end position="125"/>
    </location>
</feature>
<feature type="transmembrane region" description="Helical" evidence="1">
    <location>
        <begin position="131"/>
        <end position="149"/>
    </location>
</feature>
<keyword evidence="1" id="KW-0472">Membrane</keyword>
<evidence type="ECO:0000259" key="2">
    <source>
        <dbReference type="Pfam" id="PF01970"/>
    </source>
</evidence>
<feature type="transmembrane region" description="Helical" evidence="1">
    <location>
        <begin position="35"/>
        <end position="60"/>
    </location>
</feature>
<gene>
    <name evidence="3" type="ORF">ERS852448_00251</name>
    <name evidence="4" type="ORF">LG34_02275</name>
</gene>
<feature type="transmembrane region" description="Helical" evidence="1">
    <location>
        <begin position="154"/>
        <end position="170"/>
    </location>
</feature>
<keyword evidence="1" id="KW-0812">Transmembrane</keyword>
<dbReference type="STRING" id="39490.ERS852448_00251"/>
<dbReference type="Proteomes" id="UP000095492">
    <property type="component" value="Unassembled WGS sequence"/>
</dbReference>
<organism evidence="3 5">
    <name type="scientific">Eubacterium ramulus</name>
    <dbReference type="NCBI Taxonomy" id="39490"/>
    <lineage>
        <taxon>Bacteria</taxon>
        <taxon>Bacillati</taxon>
        <taxon>Bacillota</taxon>
        <taxon>Clostridia</taxon>
        <taxon>Eubacteriales</taxon>
        <taxon>Eubacteriaceae</taxon>
        <taxon>Eubacterium</taxon>
    </lineage>
</organism>
<keyword evidence="6" id="KW-1185">Reference proteome</keyword>
<feature type="transmembrane region" description="Helical" evidence="1">
    <location>
        <begin position="380"/>
        <end position="413"/>
    </location>
</feature>
<dbReference type="EMBL" id="JRFU01000020">
    <property type="protein sequence ID" value="PWE87722.1"/>
    <property type="molecule type" value="Genomic_DNA"/>
</dbReference>
<dbReference type="AlphaFoldDB" id="A0A173R733"/>
<name>A0A173R733_EUBRA</name>
<reference evidence="4 6" key="1">
    <citation type="submission" date="2014-09" db="EMBL/GenBank/DDBJ databases">
        <title>Butyrate-producing bacteria isolated from human gut.</title>
        <authorList>
            <person name="Zhang Q."/>
            <person name="Zhao L."/>
        </authorList>
    </citation>
    <scope>NUCLEOTIDE SEQUENCE [LARGE SCALE GENOMIC DNA]</scope>
    <source>
        <strain evidence="4 6">21</strain>
    </source>
</reference>
<reference evidence="3 5" key="2">
    <citation type="submission" date="2015-09" db="EMBL/GenBank/DDBJ databases">
        <authorList>
            <consortium name="Pathogen Informatics"/>
        </authorList>
    </citation>
    <scope>NUCLEOTIDE SEQUENCE [LARGE SCALE GENOMIC DNA]</scope>
    <source>
        <strain evidence="3 5">2789STDY5608891</strain>
    </source>
</reference>
<dbReference type="Proteomes" id="UP000245288">
    <property type="component" value="Unassembled WGS sequence"/>
</dbReference>
<accession>A0A173R733</accession>
<dbReference type="EMBL" id="CYYA01000001">
    <property type="protein sequence ID" value="CUM73651.1"/>
    <property type="molecule type" value="Genomic_DNA"/>
</dbReference>
<proteinExistence type="predicted"/>
<feature type="transmembrane region" description="Helical" evidence="1">
    <location>
        <begin position="303"/>
        <end position="320"/>
    </location>
</feature>
<feature type="transmembrane region" description="Helical" evidence="1">
    <location>
        <begin position="425"/>
        <end position="445"/>
    </location>
</feature>
<evidence type="ECO:0000313" key="3">
    <source>
        <dbReference type="EMBL" id="CUM73651.1"/>
    </source>
</evidence>
<evidence type="ECO:0000313" key="5">
    <source>
        <dbReference type="Proteomes" id="UP000095492"/>
    </source>
</evidence>